<comment type="caution">
    <text evidence="1">The sequence shown here is derived from an EMBL/GenBank/DDBJ whole genome shotgun (WGS) entry which is preliminary data.</text>
</comment>
<proteinExistence type="predicted"/>
<accession>A0A9N9C198</accession>
<evidence type="ECO:0000313" key="2">
    <source>
        <dbReference type="Proteomes" id="UP000789342"/>
    </source>
</evidence>
<dbReference type="Proteomes" id="UP000789342">
    <property type="component" value="Unassembled WGS sequence"/>
</dbReference>
<protein>
    <submittedName>
        <fullName evidence="1">6560_t:CDS:1</fullName>
    </submittedName>
</protein>
<dbReference type="EMBL" id="CAJVPV010005077">
    <property type="protein sequence ID" value="CAG8584248.1"/>
    <property type="molecule type" value="Genomic_DNA"/>
</dbReference>
<reference evidence="1" key="1">
    <citation type="submission" date="2021-06" db="EMBL/GenBank/DDBJ databases">
        <authorList>
            <person name="Kallberg Y."/>
            <person name="Tangrot J."/>
            <person name="Rosling A."/>
        </authorList>
    </citation>
    <scope>NUCLEOTIDE SEQUENCE</scope>
    <source>
        <strain evidence="1">CL551</strain>
    </source>
</reference>
<sequence>RQHEKISEESNTYIKRRRKKMDYIGNWRFRRKITYTLRGDAKETSDAGNG</sequence>
<name>A0A9N9C198_9GLOM</name>
<keyword evidence="2" id="KW-1185">Reference proteome</keyword>
<organism evidence="1 2">
    <name type="scientific">Acaulospora morrowiae</name>
    <dbReference type="NCBI Taxonomy" id="94023"/>
    <lineage>
        <taxon>Eukaryota</taxon>
        <taxon>Fungi</taxon>
        <taxon>Fungi incertae sedis</taxon>
        <taxon>Mucoromycota</taxon>
        <taxon>Glomeromycotina</taxon>
        <taxon>Glomeromycetes</taxon>
        <taxon>Diversisporales</taxon>
        <taxon>Acaulosporaceae</taxon>
        <taxon>Acaulospora</taxon>
    </lineage>
</organism>
<gene>
    <name evidence="1" type="ORF">AMORRO_LOCUS7048</name>
</gene>
<dbReference type="AlphaFoldDB" id="A0A9N9C198"/>
<feature type="non-terminal residue" evidence="1">
    <location>
        <position position="1"/>
    </location>
</feature>
<evidence type="ECO:0000313" key="1">
    <source>
        <dbReference type="EMBL" id="CAG8584248.1"/>
    </source>
</evidence>